<dbReference type="InterPro" id="IPR051175">
    <property type="entry name" value="CLK_kinases"/>
</dbReference>
<evidence type="ECO:0000256" key="2">
    <source>
        <dbReference type="ARBA" id="ARBA00022679"/>
    </source>
</evidence>
<keyword evidence="3 6" id="KW-0547">Nucleotide-binding</keyword>
<reference evidence="9 10" key="1">
    <citation type="submission" date="2023-10" db="EMBL/GenBank/DDBJ databases">
        <title>Draft genome sequence of Xylaria bambusicola isolate GMP-LS, the root and basal stem rot pathogen of sugarcane in Indonesia.</title>
        <authorList>
            <person name="Selvaraj P."/>
            <person name="Muralishankar V."/>
            <person name="Muruganantham S."/>
            <person name="Sp S."/>
            <person name="Haryani S."/>
            <person name="Lau K.J.X."/>
            <person name="Naqvi N.I."/>
        </authorList>
    </citation>
    <scope>NUCLEOTIDE SEQUENCE [LARGE SCALE GENOMIC DNA]</scope>
    <source>
        <strain evidence="9">GMP-LS</strain>
    </source>
</reference>
<evidence type="ECO:0000256" key="3">
    <source>
        <dbReference type="ARBA" id="ARBA00022741"/>
    </source>
</evidence>
<dbReference type="SMART" id="SM00220">
    <property type="entry name" value="S_TKc"/>
    <property type="match status" value="1"/>
</dbReference>
<dbReference type="SUPFAM" id="SSF56112">
    <property type="entry name" value="Protein kinase-like (PK-like)"/>
    <property type="match status" value="1"/>
</dbReference>
<dbReference type="PROSITE" id="PS50011">
    <property type="entry name" value="PROTEIN_KINASE_DOM"/>
    <property type="match status" value="1"/>
</dbReference>
<feature type="compositionally biased region" description="Basic and acidic residues" evidence="7">
    <location>
        <begin position="412"/>
        <end position="428"/>
    </location>
</feature>
<dbReference type="Pfam" id="PF00069">
    <property type="entry name" value="Pkinase"/>
    <property type="match status" value="1"/>
</dbReference>
<accession>A0AAN7UW68</accession>
<dbReference type="PANTHER" id="PTHR45646:SF11">
    <property type="entry name" value="SERINE_THREONINE-PROTEIN KINASE DOA"/>
    <property type="match status" value="1"/>
</dbReference>
<keyword evidence="4" id="KW-0418">Kinase</keyword>
<keyword evidence="5 6" id="KW-0067">ATP-binding</keyword>
<evidence type="ECO:0000256" key="6">
    <source>
        <dbReference type="PROSITE-ProRule" id="PRU10141"/>
    </source>
</evidence>
<name>A0AAN7UW68_9PEZI</name>
<dbReference type="InterPro" id="IPR000719">
    <property type="entry name" value="Prot_kinase_dom"/>
</dbReference>
<sequence length="643" mass="71994">MHDLLEYGTPLRMRQRLGAHLITTHQIIRGSLPTRRLLFPFYYTPFGKMKYREPQYVPVDDVETIENYETGGYHPIHIGDRLGPKDRFKIVNKLGYGGHSTVWLAQDEAEGRYVALKVTVAALSHISREQSILQELEEPLRFEPSVGVPKLRAIFSHAGPNGVHTCLATDPCGCSVARSRLASDDIWFFDLAVSRKITAQLIRTVAFLHSQGIAHGDLHPGNVLFKLPDLSSMTISDLYDKYGEPIKEDVIRRDGAPLSAHVPQYVVCPAWLGKACEDVTLEDAEVTLTDFGEAWKPADTPRYTLNTPALYRPPEAMFAQAQQIPISLAADIWTLGCTIFAVIGRSDLFEGFFPNEDDVFAENISALGNPPQIWLDLWQARPKFFDVHGEWMANSSRGIARKYRSLEERADYSFKRDQPSKLGDEVPADHTGQQSQLGGEKTPGHDAKPDQSSQLGDEEMTGHDTKPGQSSESGQGVEDINSIELDQQSKLGDEELVDRLAEEVAEEMAEKLDKKLIAKFAGKLVEKLFKLVEKRADHSIKPDPSESRNEARDGYSVKPDQQSGLGDEEMVDCGIEPELSEVGEEKVVDHSIKPNQRSELGEEEMADLLSMLRSMLRWRPEERVSADDLVKGAWMTKWGNKTD</sequence>
<dbReference type="AlphaFoldDB" id="A0AAN7UW68"/>
<evidence type="ECO:0000259" key="8">
    <source>
        <dbReference type="PROSITE" id="PS50011"/>
    </source>
</evidence>
<dbReference type="Proteomes" id="UP001305414">
    <property type="component" value="Unassembled WGS sequence"/>
</dbReference>
<protein>
    <recommendedName>
        <fullName evidence="8">Protein kinase domain-containing protein</fullName>
    </recommendedName>
</protein>
<evidence type="ECO:0000313" key="10">
    <source>
        <dbReference type="Proteomes" id="UP001305414"/>
    </source>
</evidence>
<dbReference type="GO" id="GO:0005634">
    <property type="term" value="C:nucleus"/>
    <property type="evidence" value="ECO:0007669"/>
    <property type="project" value="TreeGrafter"/>
</dbReference>
<dbReference type="PANTHER" id="PTHR45646">
    <property type="entry name" value="SERINE/THREONINE-PROTEIN KINASE DOA-RELATED"/>
    <property type="match status" value="1"/>
</dbReference>
<dbReference type="GO" id="GO:0004674">
    <property type="term" value="F:protein serine/threonine kinase activity"/>
    <property type="evidence" value="ECO:0007669"/>
    <property type="project" value="UniProtKB-KW"/>
</dbReference>
<gene>
    <name evidence="9" type="ORF">RRF57_008980</name>
</gene>
<dbReference type="PROSITE" id="PS00107">
    <property type="entry name" value="PROTEIN_KINASE_ATP"/>
    <property type="match status" value="1"/>
</dbReference>
<comment type="caution">
    <text evidence="9">The sequence shown here is derived from an EMBL/GenBank/DDBJ whole genome shotgun (WGS) entry which is preliminary data.</text>
</comment>
<feature type="binding site" evidence="6">
    <location>
        <position position="117"/>
    </location>
    <ligand>
        <name>ATP</name>
        <dbReference type="ChEBI" id="CHEBI:30616"/>
    </ligand>
</feature>
<feature type="region of interest" description="Disordered" evidence="7">
    <location>
        <begin position="534"/>
        <end position="570"/>
    </location>
</feature>
<evidence type="ECO:0000256" key="5">
    <source>
        <dbReference type="ARBA" id="ARBA00022840"/>
    </source>
</evidence>
<keyword evidence="2" id="KW-0808">Transferase</keyword>
<evidence type="ECO:0000256" key="4">
    <source>
        <dbReference type="ARBA" id="ARBA00022777"/>
    </source>
</evidence>
<feature type="domain" description="Protein kinase" evidence="8">
    <location>
        <begin position="88"/>
        <end position="635"/>
    </location>
</feature>
<proteinExistence type="predicted"/>
<dbReference type="GO" id="GO:0043484">
    <property type="term" value="P:regulation of RNA splicing"/>
    <property type="evidence" value="ECO:0007669"/>
    <property type="project" value="TreeGrafter"/>
</dbReference>
<evidence type="ECO:0000256" key="1">
    <source>
        <dbReference type="ARBA" id="ARBA00022527"/>
    </source>
</evidence>
<dbReference type="GO" id="GO:0005524">
    <property type="term" value="F:ATP binding"/>
    <property type="evidence" value="ECO:0007669"/>
    <property type="project" value="UniProtKB-UniRule"/>
</dbReference>
<dbReference type="EMBL" id="JAWHQM010000031">
    <property type="protein sequence ID" value="KAK5633266.1"/>
    <property type="molecule type" value="Genomic_DNA"/>
</dbReference>
<keyword evidence="1" id="KW-0723">Serine/threonine-protein kinase</keyword>
<dbReference type="InterPro" id="IPR017441">
    <property type="entry name" value="Protein_kinase_ATP_BS"/>
</dbReference>
<organism evidence="9 10">
    <name type="scientific">Xylaria bambusicola</name>
    <dbReference type="NCBI Taxonomy" id="326684"/>
    <lineage>
        <taxon>Eukaryota</taxon>
        <taxon>Fungi</taxon>
        <taxon>Dikarya</taxon>
        <taxon>Ascomycota</taxon>
        <taxon>Pezizomycotina</taxon>
        <taxon>Sordariomycetes</taxon>
        <taxon>Xylariomycetidae</taxon>
        <taxon>Xylariales</taxon>
        <taxon>Xylariaceae</taxon>
        <taxon>Xylaria</taxon>
    </lineage>
</organism>
<dbReference type="InterPro" id="IPR011009">
    <property type="entry name" value="Kinase-like_dom_sf"/>
</dbReference>
<dbReference type="Gene3D" id="3.30.200.20">
    <property type="entry name" value="Phosphorylase Kinase, domain 1"/>
    <property type="match status" value="1"/>
</dbReference>
<evidence type="ECO:0000313" key="9">
    <source>
        <dbReference type="EMBL" id="KAK5633266.1"/>
    </source>
</evidence>
<evidence type="ECO:0000256" key="7">
    <source>
        <dbReference type="SAM" id="MobiDB-lite"/>
    </source>
</evidence>
<feature type="compositionally biased region" description="Basic and acidic residues" evidence="7">
    <location>
        <begin position="534"/>
        <end position="555"/>
    </location>
</feature>
<dbReference type="Gene3D" id="1.10.510.10">
    <property type="entry name" value="Transferase(Phosphotransferase) domain 1"/>
    <property type="match status" value="2"/>
</dbReference>
<feature type="region of interest" description="Disordered" evidence="7">
    <location>
        <begin position="412"/>
        <end position="476"/>
    </location>
</feature>
<keyword evidence="10" id="KW-1185">Reference proteome</keyword>